<organism evidence="1">
    <name type="scientific">marine sediment metagenome</name>
    <dbReference type="NCBI Taxonomy" id="412755"/>
    <lineage>
        <taxon>unclassified sequences</taxon>
        <taxon>metagenomes</taxon>
        <taxon>ecological metagenomes</taxon>
    </lineage>
</organism>
<sequence>MIKNPDILERLEREIIKKERLSFKHALALFEAMWKEGVNLGVLPPKNPLEGIEVDIKIARILNCLKNS</sequence>
<dbReference type="AlphaFoldDB" id="X1DLV0"/>
<dbReference type="EMBL" id="BARU01001831">
    <property type="protein sequence ID" value="GAH21177.1"/>
    <property type="molecule type" value="Genomic_DNA"/>
</dbReference>
<reference evidence="1" key="1">
    <citation type="journal article" date="2014" name="Front. Microbiol.">
        <title>High frequency of phylogenetically diverse reductive dehalogenase-homologous genes in deep subseafloor sedimentary metagenomes.</title>
        <authorList>
            <person name="Kawai M."/>
            <person name="Futagami T."/>
            <person name="Toyoda A."/>
            <person name="Takaki Y."/>
            <person name="Nishi S."/>
            <person name="Hori S."/>
            <person name="Arai W."/>
            <person name="Tsubouchi T."/>
            <person name="Morono Y."/>
            <person name="Uchiyama I."/>
            <person name="Ito T."/>
            <person name="Fujiyama A."/>
            <person name="Inagaki F."/>
            <person name="Takami H."/>
        </authorList>
    </citation>
    <scope>NUCLEOTIDE SEQUENCE</scope>
    <source>
        <strain evidence="1">Expedition CK06-06</strain>
    </source>
</reference>
<name>X1DLV0_9ZZZZ</name>
<accession>X1DLV0</accession>
<proteinExistence type="predicted"/>
<evidence type="ECO:0000313" key="1">
    <source>
        <dbReference type="EMBL" id="GAH21177.1"/>
    </source>
</evidence>
<protein>
    <submittedName>
        <fullName evidence="1">Uncharacterized protein</fullName>
    </submittedName>
</protein>
<gene>
    <name evidence="1" type="ORF">S03H2_04573</name>
</gene>
<comment type="caution">
    <text evidence="1">The sequence shown here is derived from an EMBL/GenBank/DDBJ whole genome shotgun (WGS) entry which is preliminary data.</text>
</comment>